<comment type="caution">
    <text evidence="5">The sequence shown here is derived from an EMBL/GenBank/DDBJ whole genome shotgun (WGS) entry which is preliminary data.</text>
</comment>
<name>A0ABP8D1A7_9ACTN</name>
<dbReference type="Pfam" id="PF03029">
    <property type="entry name" value="ATP_bind_1"/>
    <property type="match status" value="1"/>
</dbReference>
<sequence>MTGPDRRGRPTAVKIIIAGGFGAGKTTLVGAISEIPPVTTEAVMTAASIEHDDASLVPDKGSTTVAMDFGRITLYSDLVLYLFGTPGQKRFWFMWDELCRGAIGAVVIADTRRLADCFGAIDYFENRRLPYVVAVNNFDGAARYHLEDIRDALAVHRSVPMLDADVRSRASAKEILVAVTEHALAQRAGARR</sequence>
<dbReference type="InterPro" id="IPR027417">
    <property type="entry name" value="P-loop_NTPase"/>
</dbReference>
<evidence type="ECO:0000256" key="3">
    <source>
        <dbReference type="ARBA" id="ARBA00022801"/>
    </source>
</evidence>
<dbReference type="EMBL" id="BAABAT010000003">
    <property type="protein sequence ID" value="GAA4245929.1"/>
    <property type="molecule type" value="Genomic_DNA"/>
</dbReference>
<dbReference type="RefSeq" id="WP_345122719.1">
    <property type="nucleotide sequence ID" value="NZ_BAABAT010000003.1"/>
</dbReference>
<dbReference type="PANTHER" id="PTHR42708">
    <property type="entry name" value="ATP/GTP-BINDING PROTEIN-RELATED"/>
    <property type="match status" value="1"/>
</dbReference>
<gene>
    <name evidence="5" type="ORF">GCM10022255_015220</name>
</gene>
<evidence type="ECO:0000313" key="6">
    <source>
        <dbReference type="Proteomes" id="UP001500620"/>
    </source>
</evidence>
<dbReference type="InterPro" id="IPR004130">
    <property type="entry name" value="Gpn"/>
</dbReference>
<comment type="similarity">
    <text evidence="1">Belongs to the GPN-loop GTPase family.</text>
</comment>
<proteinExistence type="inferred from homology"/>
<evidence type="ECO:0000313" key="5">
    <source>
        <dbReference type="EMBL" id="GAA4245929.1"/>
    </source>
</evidence>
<keyword evidence="4" id="KW-0342">GTP-binding</keyword>
<accession>A0ABP8D1A7</accession>
<dbReference type="PANTHER" id="PTHR42708:SF1">
    <property type="entry name" value="GLIDING MOTILITY PROTEIN MGLA"/>
    <property type="match status" value="1"/>
</dbReference>
<evidence type="ECO:0000256" key="2">
    <source>
        <dbReference type="ARBA" id="ARBA00022741"/>
    </source>
</evidence>
<dbReference type="Proteomes" id="UP001500620">
    <property type="component" value="Unassembled WGS sequence"/>
</dbReference>
<keyword evidence="3" id="KW-0378">Hydrolase</keyword>
<dbReference type="SUPFAM" id="SSF52540">
    <property type="entry name" value="P-loop containing nucleoside triphosphate hydrolases"/>
    <property type="match status" value="1"/>
</dbReference>
<dbReference type="InterPro" id="IPR052705">
    <property type="entry name" value="Gliding_Motility_GTPase"/>
</dbReference>
<keyword evidence="2" id="KW-0547">Nucleotide-binding</keyword>
<organism evidence="5 6">
    <name type="scientific">Dactylosporangium darangshiense</name>
    <dbReference type="NCBI Taxonomy" id="579108"/>
    <lineage>
        <taxon>Bacteria</taxon>
        <taxon>Bacillati</taxon>
        <taxon>Actinomycetota</taxon>
        <taxon>Actinomycetes</taxon>
        <taxon>Micromonosporales</taxon>
        <taxon>Micromonosporaceae</taxon>
        <taxon>Dactylosporangium</taxon>
    </lineage>
</organism>
<protein>
    <submittedName>
        <fullName evidence="5">ATP/GTP-binding protein</fullName>
    </submittedName>
</protein>
<dbReference type="Gene3D" id="3.40.50.300">
    <property type="entry name" value="P-loop containing nucleotide triphosphate hydrolases"/>
    <property type="match status" value="1"/>
</dbReference>
<keyword evidence="6" id="KW-1185">Reference proteome</keyword>
<reference evidence="6" key="1">
    <citation type="journal article" date="2019" name="Int. J. Syst. Evol. Microbiol.">
        <title>The Global Catalogue of Microorganisms (GCM) 10K type strain sequencing project: providing services to taxonomists for standard genome sequencing and annotation.</title>
        <authorList>
            <consortium name="The Broad Institute Genomics Platform"/>
            <consortium name="The Broad Institute Genome Sequencing Center for Infectious Disease"/>
            <person name="Wu L."/>
            <person name="Ma J."/>
        </authorList>
    </citation>
    <scope>NUCLEOTIDE SEQUENCE [LARGE SCALE GENOMIC DNA]</scope>
    <source>
        <strain evidence="6">JCM 17441</strain>
    </source>
</reference>
<evidence type="ECO:0000256" key="4">
    <source>
        <dbReference type="ARBA" id="ARBA00023134"/>
    </source>
</evidence>
<evidence type="ECO:0000256" key="1">
    <source>
        <dbReference type="ARBA" id="ARBA00005290"/>
    </source>
</evidence>